<sequence length="289" mass="33365">MPPRDEIATIRYAKPLPLFKKEKPFTILSNLNAGENDPRRTNVELEDGEEQVIHDIRGREAEFSLDTHGFQVAHHTTSVRKWNSARDIEEQYFGEVADLLRREMSSITEIHIFDWRLRRSAPNAGDRVSKIDLNNNAHYLLPVTTAHIDQTPRSVLSRVRRHLGERAEELLRGRVRLVNVWRPIGHSVGDWPLALCDGTTVEPGDLLATDHITKSYVGETYNMLYREKYKWYYLSDQAPDEVLLFKMFDSSRQVEARWCPHAAFKHRAASPDAPPRESIEVRALVFGNE</sequence>
<evidence type="ECO:0000313" key="2">
    <source>
        <dbReference type="EMBL" id="KAK1753163.1"/>
    </source>
</evidence>
<dbReference type="PANTHER" id="PTHR34598">
    <property type="entry name" value="BLL6449 PROTEIN"/>
    <property type="match status" value="1"/>
</dbReference>
<keyword evidence="2" id="KW-0489">Methyltransferase</keyword>
<accession>A0AAJ0F799</accession>
<proteinExistence type="inferred from homology"/>
<dbReference type="AlphaFoldDB" id="A0AAJ0F799"/>
<dbReference type="Proteomes" id="UP001239445">
    <property type="component" value="Unassembled WGS sequence"/>
</dbReference>
<dbReference type="EMBL" id="MU839838">
    <property type="protein sequence ID" value="KAK1753163.1"/>
    <property type="molecule type" value="Genomic_DNA"/>
</dbReference>
<keyword evidence="3" id="KW-1185">Reference proteome</keyword>
<keyword evidence="2" id="KW-0808">Transferase</keyword>
<comment type="similarity">
    <text evidence="1">Belongs to the asaB hydroxylase/desaturase family.</text>
</comment>
<comment type="caution">
    <text evidence="2">The sequence shown here is derived from an EMBL/GenBank/DDBJ whole genome shotgun (WGS) entry which is preliminary data.</text>
</comment>
<protein>
    <submittedName>
        <fullName evidence="2">Methyltransferase CmcJ</fullName>
    </submittedName>
</protein>
<dbReference type="GO" id="GO:0016491">
    <property type="term" value="F:oxidoreductase activity"/>
    <property type="evidence" value="ECO:0007669"/>
    <property type="project" value="InterPro"/>
</dbReference>
<evidence type="ECO:0000256" key="1">
    <source>
        <dbReference type="ARBA" id="ARBA00023604"/>
    </source>
</evidence>
<reference evidence="2" key="1">
    <citation type="submission" date="2023-06" db="EMBL/GenBank/DDBJ databases">
        <title>Genome-scale phylogeny and comparative genomics of the fungal order Sordariales.</title>
        <authorList>
            <consortium name="Lawrence Berkeley National Laboratory"/>
            <person name="Hensen N."/>
            <person name="Bonometti L."/>
            <person name="Westerberg I."/>
            <person name="Brannstrom I.O."/>
            <person name="Guillou S."/>
            <person name="Cros-Aarteil S."/>
            <person name="Calhoun S."/>
            <person name="Haridas S."/>
            <person name="Kuo A."/>
            <person name="Mondo S."/>
            <person name="Pangilinan J."/>
            <person name="Riley R."/>
            <person name="Labutti K."/>
            <person name="Andreopoulos B."/>
            <person name="Lipzen A."/>
            <person name="Chen C."/>
            <person name="Yanf M."/>
            <person name="Daum C."/>
            <person name="Ng V."/>
            <person name="Clum A."/>
            <person name="Steindorff A."/>
            <person name="Ohm R."/>
            <person name="Martin F."/>
            <person name="Silar P."/>
            <person name="Natvig D."/>
            <person name="Lalanne C."/>
            <person name="Gautier V."/>
            <person name="Ament-Velasquez S.L."/>
            <person name="Kruys A."/>
            <person name="Hutchinson M.I."/>
            <person name="Powell A.J."/>
            <person name="Barry K."/>
            <person name="Miller A.N."/>
            <person name="Grigoriev I.V."/>
            <person name="Debuchy R."/>
            <person name="Gladieux P."/>
            <person name="Thoren M.H."/>
            <person name="Johannesson H."/>
        </authorList>
    </citation>
    <scope>NUCLEOTIDE SEQUENCE</scope>
    <source>
        <strain evidence="2">PSN4</strain>
    </source>
</reference>
<name>A0AAJ0F799_9PEZI</name>
<dbReference type="PANTHER" id="PTHR34598:SF3">
    <property type="entry name" value="OXIDOREDUCTASE AN1597"/>
    <property type="match status" value="1"/>
</dbReference>
<organism evidence="2 3">
    <name type="scientific">Echria macrotheca</name>
    <dbReference type="NCBI Taxonomy" id="438768"/>
    <lineage>
        <taxon>Eukaryota</taxon>
        <taxon>Fungi</taxon>
        <taxon>Dikarya</taxon>
        <taxon>Ascomycota</taxon>
        <taxon>Pezizomycotina</taxon>
        <taxon>Sordariomycetes</taxon>
        <taxon>Sordariomycetidae</taxon>
        <taxon>Sordariales</taxon>
        <taxon>Schizotheciaceae</taxon>
        <taxon>Echria</taxon>
    </lineage>
</organism>
<dbReference type="NCBIfam" id="NF041278">
    <property type="entry name" value="CmcJ_NvfI_EfuI"/>
    <property type="match status" value="1"/>
</dbReference>
<evidence type="ECO:0000313" key="3">
    <source>
        <dbReference type="Proteomes" id="UP001239445"/>
    </source>
</evidence>
<dbReference type="GO" id="GO:0008168">
    <property type="term" value="F:methyltransferase activity"/>
    <property type="evidence" value="ECO:0007669"/>
    <property type="project" value="UniProtKB-KW"/>
</dbReference>
<dbReference type="GO" id="GO:0032259">
    <property type="term" value="P:methylation"/>
    <property type="evidence" value="ECO:0007669"/>
    <property type="project" value="UniProtKB-KW"/>
</dbReference>
<gene>
    <name evidence="2" type="ORF">QBC47DRAFT_387909</name>
</gene>
<dbReference type="InterPro" id="IPR044053">
    <property type="entry name" value="AsaB-like"/>
</dbReference>